<keyword evidence="1" id="KW-0812">Transmembrane</keyword>
<dbReference type="GO" id="GO:0007131">
    <property type="term" value="P:reciprocal meiotic recombination"/>
    <property type="evidence" value="ECO:0007669"/>
    <property type="project" value="TreeGrafter"/>
</dbReference>
<organism evidence="2 3">
    <name type="scientific">Paramecium sonneborni</name>
    <dbReference type="NCBI Taxonomy" id="65129"/>
    <lineage>
        <taxon>Eukaryota</taxon>
        <taxon>Sar</taxon>
        <taxon>Alveolata</taxon>
        <taxon>Ciliophora</taxon>
        <taxon>Intramacronucleata</taxon>
        <taxon>Oligohymenophorea</taxon>
        <taxon>Peniculida</taxon>
        <taxon>Parameciidae</taxon>
        <taxon>Paramecium</taxon>
    </lineage>
</organism>
<evidence type="ECO:0000313" key="2">
    <source>
        <dbReference type="EMBL" id="CAD8109481.1"/>
    </source>
</evidence>
<evidence type="ECO:0008006" key="4">
    <source>
        <dbReference type="Google" id="ProtNLM"/>
    </source>
</evidence>
<accession>A0A8S1Q2M4</accession>
<evidence type="ECO:0000256" key="1">
    <source>
        <dbReference type="SAM" id="Phobius"/>
    </source>
</evidence>
<protein>
    <recommendedName>
        <fullName evidence="4">Transmembrane protein</fullName>
    </recommendedName>
</protein>
<sequence>MYVILLLKFQKFYIFQFLGFLFRNGKKILSLSIKTQKCKSFCSAIDIYGAYPSLMIFGNQKYSSMLGIILTLIASTLTIFYLVQEVQELVSKSLPQTIQSEHLVTETSPYSLTNQNFTLTISVANVKQDPLKTIDKYFTITVQNCLRTRELNATTNQINVQNICVNYPTEACTPDNFVTDLQKEYFSKIRLGTVQCIKKEVLESNPPVLQGIVSGNKYSYITIKFAACKNSTEKVDCATMDEIQKELADGFYVVHLSDTLVQMSNPKNIQQNFIKMQFTSFSISTSKTIYQGFRIIQSMTDYGILTNDIQEDLFLTQQYFQESTAGYNQDYLVNHYLILDNKYTNYQRSYIKLLTILSKIGGLWQLIFVIFGTISKQYILMEMKVTLANKLFRFQQVENDLTQSLKKDLSIKQNLDKYVEKPQEKLPNNISNILQFLFGCKKERIKQLNQATLKIQKSLDIVEIMKRFQELEKLKQILLTANQKNLFDLIPIPLIKGDNQNKNDTDFTSSKKMTFSTSIHQNNDNFEKFVEAYRSFFQIQDMPDTTENIGQKIIKFLDQDLIKLFYDYHMDLEQRQAFLLLSEERKSKILVDQNFQFSDSKLSLSPCSSNQSEVQAVKIFLNNQSIKKKYCNQEV</sequence>
<dbReference type="PANTHER" id="PTHR31398">
    <property type="entry name" value="MEIOTIC NUCLEAR DIVISION PROTEIN 1 HOMOLOG"/>
    <property type="match status" value="1"/>
</dbReference>
<feature type="transmembrane region" description="Helical" evidence="1">
    <location>
        <begin position="350"/>
        <end position="374"/>
    </location>
</feature>
<keyword evidence="1" id="KW-0472">Membrane</keyword>
<feature type="transmembrane region" description="Helical" evidence="1">
    <location>
        <begin position="62"/>
        <end position="83"/>
    </location>
</feature>
<gene>
    <name evidence="2" type="ORF">PSON_ATCC_30995.1.T0930200</name>
</gene>
<comment type="caution">
    <text evidence="2">The sequence shown here is derived from an EMBL/GenBank/DDBJ whole genome shotgun (WGS) entry which is preliminary data.</text>
</comment>
<dbReference type="AlphaFoldDB" id="A0A8S1Q2M4"/>
<name>A0A8S1Q2M4_9CILI</name>
<proteinExistence type="predicted"/>
<reference evidence="2" key="1">
    <citation type="submission" date="2021-01" db="EMBL/GenBank/DDBJ databases">
        <authorList>
            <consortium name="Genoscope - CEA"/>
            <person name="William W."/>
        </authorList>
    </citation>
    <scope>NUCLEOTIDE SEQUENCE</scope>
</reference>
<keyword evidence="3" id="KW-1185">Reference proteome</keyword>
<dbReference type="PANTHER" id="PTHR31398:SF0">
    <property type="entry name" value="MEIOTIC NUCLEAR DIVISION PROTEIN 1 HOMOLOG"/>
    <property type="match status" value="1"/>
</dbReference>
<keyword evidence="1" id="KW-1133">Transmembrane helix</keyword>
<dbReference type="Proteomes" id="UP000692954">
    <property type="component" value="Unassembled WGS sequence"/>
</dbReference>
<evidence type="ECO:0000313" key="3">
    <source>
        <dbReference type="Proteomes" id="UP000692954"/>
    </source>
</evidence>
<dbReference type="OrthoDB" id="296380at2759"/>
<dbReference type="EMBL" id="CAJJDN010000093">
    <property type="protein sequence ID" value="CAD8109481.1"/>
    <property type="molecule type" value="Genomic_DNA"/>
</dbReference>
<dbReference type="GO" id="GO:0005634">
    <property type="term" value="C:nucleus"/>
    <property type="evidence" value="ECO:0007669"/>
    <property type="project" value="TreeGrafter"/>
</dbReference>